<dbReference type="GO" id="GO:0047134">
    <property type="term" value="F:protein-disulfide reductase [NAD(P)H] activity"/>
    <property type="evidence" value="ECO:0007669"/>
    <property type="project" value="InterPro"/>
</dbReference>
<dbReference type="Gene3D" id="3.40.30.10">
    <property type="entry name" value="Glutaredoxin"/>
    <property type="match status" value="1"/>
</dbReference>
<feature type="domain" description="Thioredoxin" evidence="2">
    <location>
        <begin position="11"/>
        <end position="110"/>
    </location>
</feature>
<evidence type="ECO:0000313" key="3">
    <source>
        <dbReference type="EMBL" id="KAG2482321.1"/>
    </source>
</evidence>
<evidence type="ECO:0000313" key="4">
    <source>
        <dbReference type="Proteomes" id="UP000612055"/>
    </source>
</evidence>
<dbReference type="Proteomes" id="UP000612055">
    <property type="component" value="Unassembled WGS sequence"/>
</dbReference>
<comment type="similarity">
    <text evidence="1">Belongs to the thioredoxin family.</text>
</comment>
<dbReference type="OrthoDB" id="78947at2759"/>
<name>A0A836BMN0_9CHLO</name>
<reference evidence="3" key="1">
    <citation type="journal article" date="2020" name="bioRxiv">
        <title>Comparative genomics of Chlamydomonas.</title>
        <authorList>
            <person name="Craig R.J."/>
            <person name="Hasan A.R."/>
            <person name="Ness R.W."/>
            <person name="Keightley P.D."/>
        </authorList>
    </citation>
    <scope>NUCLEOTIDE SEQUENCE</scope>
    <source>
        <strain evidence="3">CCAP 11/70</strain>
    </source>
</reference>
<organism evidence="3 4">
    <name type="scientific">Edaphochlamys debaryana</name>
    <dbReference type="NCBI Taxonomy" id="47281"/>
    <lineage>
        <taxon>Eukaryota</taxon>
        <taxon>Viridiplantae</taxon>
        <taxon>Chlorophyta</taxon>
        <taxon>core chlorophytes</taxon>
        <taxon>Chlorophyceae</taxon>
        <taxon>CS clade</taxon>
        <taxon>Chlamydomonadales</taxon>
        <taxon>Chlamydomonadales incertae sedis</taxon>
        <taxon>Edaphochlamys</taxon>
    </lineage>
</organism>
<evidence type="ECO:0000256" key="1">
    <source>
        <dbReference type="ARBA" id="ARBA00008987"/>
    </source>
</evidence>
<dbReference type="SUPFAM" id="SSF52833">
    <property type="entry name" value="Thioredoxin-like"/>
    <property type="match status" value="1"/>
</dbReference>
<dbReference type="AlphaFoldDB" id="A0A836BMN0"/>
<keyword evidence="4" id="KW-1185">Reference proteome</keyword>
<protein>
    <recommendedName>
        <fullName evidence="2">Thioredoxin domain-containing protein</fullName>
    </recommendedName>
</protein>
<dbReference type="PANTHER" id="PTHR12452">
    <property type="entry name" value="42-9-9 PROTEIN-RELATED"/>
    <property type="match status" value="1"/>
</dbReference>
<dbReference type="InterPro" id="IPR036249">
    <property type="entry name" value="Thioredoxin-like_sf"/>
</dbReference>
<accession>A0A836BMN0</accession>
<dbReference type="EMBL" id="JAEHOE010000233">
    <property type="protein sequence ID" value="KAG2482321.1"/>
    <property type="molecule type" value="Genomic_DNA"/>
</dbReference>
<dbReference type="InterPro" id="IPR045108">
    <property type="entry name" value="TXNDC17-like"/>
</dbReference>
<gene>
    <name evidence="3" type="ORF">HYH03_018743</name>
</gene>
<evidence type="ECO:0000259" key="2">
    <source>
        <dbReference type="Pfam" id="PF06110"/>
    </source>
</evidence>
<dbReference type="InterPro" id="IPR010357">
    <property type="entry name" value="TXNDC17_dom"/>
</dbReference>
<dbReference type="PANTHER" id="PTHR12452:SF0">
    <property type="entry name" value="THIOREDOXIN DOMAIN-CONTAINING PROTEIN 17"/>
    <property type="match status" value="1"/>
</dbReference>
<dbReference type="Pfam" id="PF06110">
    <property type="entry name" value="TXD17-like_Trx"/>
    <property type="match status" value="1"/>
</dbReference>
<dbReference type="GO" id="GO:0005829">
    <property type="term" value="C:cytosol"/>
    <property type="evidence" value="ECO:0007669"/>
    <property type="project" value="TreeGrafter"/>
</dbReference>
<proteinExistence type="inferred from homology"/>
<sequence>MQTIRGDVPSYEQKIAELQASEGPHYILFTADDDPSTGLPWCPDCVKAVPPIQEVAAQHRGTLLELSVGPRSAWKGNAEHPFRTAPQLKVGGVPTLLAWGTAGATKRLCGEFDHCASPEEVRSLLVSTKFFS</sequence>
<comment type="caution">
    <text evidence="3">The sequence shown here is derived from an EMBL/GenBank/DDBJ whole genome shotgun (WGS) entry which is preliminary data.</text>
</comment>